<proteinExistence type="predicted"/>
<dbReference type="EMBL" id="FNAX01000026">
    <property type="protein sequence ID" value="SDG70573.1"/>
    <property type="molecule type" value="Genomic_DNA"/>
</dbReference>
<dbReference type="Proteomes" id="UP000198614">
    <property type="component" value="Unassembled WGS sequence"/>
</dbReference>
<name>A0A1G7WF08_9ACTN</name>
<dbReference type="AlphaFoldDB" id="A0A1G7WF08"/>
<organism evidence="1 2">
    <name type="scientific">Streptomyces griseoaurantiacus</name>
    <dbReference type="NCBI Taxonomy" id="68213"/>
    <lineage>
        <taxon>Bacteria</taxon>
        <taxon>Bacillati</taxon>
        <taxon>Actinomycetota</taxon>
        <taxon>Actinomycetes</taxon>
        <taxon>Kitasatosporales</taxon>
        <taxon>Streptomycetaceae</taxon>
        <taxon>Streptomyces</taxon>
        <taxon>Streptomyces aurantiacus group</taxon>
    </lineage>
</organism>
<evidence type="ECO:0008006" key="3">
    <source>
        <dbReference type="Google" id="ProtNLM"/>
    </source>
</evidence>
<reference evidence="1 2" key="1">
    <citation type="submission" date="2016-10" db="EMBL/GenBank/DDBJ databases">
        <authorList>
            <person name="de Groot N.N."/>
        </authorList>
    </citation>
    <scope>NUCLEOTIDE SEQUENCE [LARGE SCALE GENOMIC DNA]</scope>
    <source>
        <strain evidence="1 2">CGMCC 4.1859</strain>
    </source>
</reference>
<evidence type="ECO:0000313" key="1">
    <source>
        <dbReference type="EMBL" id="SDG70573.1"/>
    </source>
</evidence>
<sequence length="143" mass="15960">MLEDLFPKIEENRTKLRKRGYALAAEHYPPTGQAAQWYADVIQCVPRSGQRVAKQLARLCADDSRVTVPWRSLADAVGVRDSAGRERAYTERGVQVLVEAGWLTVETIGVKRGAKTTFSLEPGDRATEWLGWVDADDWLDDAA</sequence>
<gene>
    <name evidence="1" type="ORF">SAMN05216260_12673</name>
</gene>
<protein>
    <recommendedName>
        <fullName evidence="3">Helix-turn-helix domain-containing protein</fullName>
    </recommendedName>
</protein>
<evidence type="ECO:0000313" key="2">
    <source>
        <dbReference type="Proteomes" id="UP000198614"/>
    </source>
</evidence>
<accession>A0A1G7WF08</accession>